<evidence type="ECO:0000313" key="3">
    <source>
        <dbReference type="Proteomes" id="UP000287124"/>
    </source>
</evidence>
<dbReference type="PROSITE" id="PS50181">
    <property type="entry name" value="FBOX"/>
    <property type="match status" value="1"/>
</dbReference>
<dbReference type="EMBL" id="MIKF01000679">
    <property type="protein sequence ID" value="RTE68916.1"/>
    <property type="molecule type" value="Genomic_DNA"/>
</dbReference>
<name>A0A430KZQ0_9HYPO</name>
<evidence type="ECO:0000259" key="1">
    <source>
        <dbReference type="PROSITE" id="PS50181"/>
    </source>
</evidence>
<protein>
    <recommendedName>
        <fullName evidence="1">F-box domain-containing protein</fullName>
    </recommendedName>
</protein>
<dbReference type="AlphaFoldDB" id="A0A430KZQ0"/>
<dbReference type="InterPro" id="IPR001810">
    <property type="entry name" value="F-box_dom"/>
</dbReference>
<dbReference type="InterPro" id="IPR036047">
    <property type="entry name" value="F-box-like_dom_sf"/>
</dbReference>
<keyword evidence="3" id="KW-1185">Reference proteome</keyword>
<proteinExistence type="predicted"/>
<gene>
    <name evidence="2" type="ORF">BHE90_016706</name>
</gene>
<organism evidence="2 3">
    <name type="scientific">Fusarium euwallaceae</name>
    <dbReference type="NCBI Taxonomy" id="1147111"/>
    <lineage>
        <taxon>Eukaryota</taxon>
        <taxon>Fungi</taxon>
        <taxon>Dikarya</taxon>
        <taxon>Ascomycota</taxon>
        <taxon>Pezizomycotina</taxon>
        <taxon>Sordariomycetes</taxon>
        <taxon>Hypocreomycetidae</taxon>
        <taxon>Hypocreales</taxon>
        <taxon>Nectriaceae</taxon>
        <taxon>Fusarium</taxon>
        <taxon>Fusarium solani species complex</taxon>
    </lineage>
</organism>
<comment type="caution">
    <text evidence="2">The sequence shown here is derived from an EMBL/GenBank/DDBJ whole genome shotgun (WGS) entry which is preliminary data.</text>
</comment>
<dbReference type="Pfam" id="PF00646">
    <property type="entry name" value="F-box"/>
    <property type="match status" value="1"/>
</dbReference>
<dbReference type="SUPFAM" id="SSF81383">
    <property type="entry name" value="F-box domain"/>
    <property type="match status" value="1"/>
</dbReference>
<sequence>MSILRLPDEILALITGHADICSIFNLGLTCVRLNQAIHQNPYISRIALKKARYSTEAIVANATGDYARGLRRLAKRKAAVCAAEPWAVGIVAMADRFIYTDGHLCYTINKEHLRILDIRQTRTTELVVDVLRLMRHAVRDFNQSLTYTFQPLYCAKGILSCLATQVSGGTTRCWLIIFELKDILEWVVVKRISLEHQTLIRNNKEYLFCITKSHQRIDGSYRWGIQQLDLGTRQWSSSIRPCGFLSIRRNLRAVRSP</sequence>
<dbReference type="CDD" id="cd09917">
    <property type="entry name" value="F-box_SF"/>
    <property type="match status" value="1"/>
</dbReference>
<reference evidence="2 3" key="1">
    <citation type="submission" date="2017-06" db="EMBL/GenBank/DDBJ databases">
        <title>Comparative genomic analysis of Ambrosia Fusariam Clade fungi.</title>
        <authorList>
            <person name="Stajich J.E."/>
            <person name="Carrillo J."/>
            <person name="Kijimoto T."/>
            <person name="Eskalen A."/>
            <person name="O'Donnell K."/>
            <person name="Kasson M."/>
        </authorList>
    </citation>
    <scope>NUCLEOTIDE SEQUENCE [LARGE SCALE GENOMIC DNA]</scope>
    <source>
        <strain evidence="2 3">UCR1854</strain>
    </source>
</reference>
<feature type="domain" description="F-box" evidence="1">
    <location>
        <begin position="1"/>
        <end position="46"/>
    </location>
</feature>
<dbReference type="Proteomes" id="UP000287124">
    <property type="component" value="Unassembled WGS sequence"/>
</dbReference>
<evidence type="ECO:0000313" key="2">
    <source>
        <dbReference type="EMBL" id="RTE68916.1"/>
    </source>
</evidence>
<accession>A0A430KZQ0</accession>